<comment type="caution">
    <text evidence="2">The sequence shown here is derived from an EMBL/GenBank/DDBJ whole genome shotgun (WGS) entry which is preliminary data.</text>
</comment>
<name>A0A0L0BTJ8_LUCCU</name>
<accession>A0A0L0BTJ8</accession>
<dbReference type="AlphaFoldDB" id="A0A0L0BTJ8"/>
<organism evidence="2 3">
    <name type="scientific">Lucilia cuprina</name>
    <name type="common">Green bottle fly</name>
    <name type="synonym">Australian sheep blowfly</name>
    <dbReference type="NCBI Taxonomy" id="7375"/>
    <lineage>
        <taxon>Eukaryota</taxon>
        <taxon>Metazoa</taxon>
        <taxon>Ecdysozoa</taxon>
        <taxon>Arthropoda</taxon>
        <taxon>Hexapoda</taxon>
        <taxon>Insecta</taxon>
        <taxon>Pterygota</taxon>
        <taxon>Neoptera</taxon>
        <taxon>Endopterygota</taxon>
        <taxon>Diptera</taxon>
        <taxon>Brachycera</taxon>
        <taxon>Muscomorpha</taxon>
        <taxon>Oestroidea</taxon>
        <taxon>Calliphoridae</taxon>
        <taxon>Luciliinae</taxon>
        <taxon>Lucilia</taxon>
    </lineage>
</organism>
<reference evidence="2 3" key="1">
    <citation type="journal article" date="2015" name="Nat. Commun.">
        <title>Lucilia cuprina genome unlocks parasitic fly biology to underpin future interventions.</title>
        <authorList>
            <person name="Anstead C.A."/>
            <person name="Korhonen P.K."/>
            <person name="Young N.D."/>
            <person name="Hall R.S."/>
            <person name="Jex A.R."/>
            <person name="Murali S.C."/>
            <person name="Hughes D.S."/>
            <person name="Lee S.F."/>
            <person name="Perry T."/>
            <person name="Stroehlein A.J."/>
            <person name="Ansell B.R."/>
            <person name="Breugelmans B."/>
            <person name="Hofmann A."/>
            <person name="Qu J."/>
            <person name="Dugan S."/>
            <person name="Lee S.L."/>
            <person name="Chao H."/>
            <person name="Dinh H."/>
            <person name="Han Y."/>
            <person name="Doddapaneni H.V."/>
            <person name="Worley K.C."/>
            <person name="Muzny D.M."/>
            <person name="Ioannidis P."/>
            <person name="Waterhouse R.M."/>
            <person name="Zdobnov E.M."/>
            <person name="James P.J."/>
            <person name="Bagnall N.H."/>
            <person name="Kotze A.C."/>
            <person name="Gibbs R.A."/>
            <person name="Richards S."/>
            <person name="Batterham P."/>
            <person name="Gasser R.B."/>
        </authorList>
    </citation>
    <scope>NUCLEOTIDE SEQUENCE [LARGE SCALE GENOMIC DNA]</scope>
    <source>
        <strain evidence="2 3">LS</strain>
        <tissue evidence="2">Full body</tissue>
    </source>
</reference>
<gene>
    <name evidence="2" type="ORF">FF38_02072</name>
</gene>
<evidence type="ECO:0000313" key="2">
    <source>
        <dbReference type="EMBL" id="KNC23323.1"/>
    </source>
</evidence>
<feature type="transmembrane region" description="Helical" evidence="1">
    <location>
        <begin position="99"/>
        <end position="118"/>
    </location>
</feature>
<evidence type="ECO:0008006" key="4">
    <source>
        <dbReference type="Google" id="ProtNLM"/>
    </source>
</evidence>
<keyword evidence="1" id="KW-0472">Membrane</keyword>
<keyword evidence="1" id="KW-0812">Transmembrane</keyword>
<evidence type="ECO:0000256" key="1">
    <source>
        <dbReference type="SAM" id="Phobius"/>
    </source>
</evidence>
<sequence>MNFSSKPSLRSLKERDLRIDDVLGVALRVSGLCSPIRFWRFRVNCLGLKVDMGYSLCVCKYFTLTLCVLSADCDFELNVSGGVRDVVFTFIFEDKGSSFVVIVVVLAVAVNVVVKALLRRRSRSLASLARCRKQQMTMKAKMGKPKMHDTMGITMDSGETVMEKRKK</sequence>
<evidence type="ECO:0000313" key="3">
    <source>
        <dbReference type="Proteomes" id="UP000037069"/>
    </source>
</evidence>
<protein>
    <recommendedName>
        <fullName evidence="4">Transmembrane protein</fullName>
    </recommendedName>
</protein>
<proteinExistence type="predicted"/>
<keyword evidence="3" id="KW-1185">Reference proteome</keyword>
<dbReference type="EMBL" id="JRES01001368">
    <property type="protein sequence ID" value="KNC23323.1"/>
    <property type="molecule type" value="Genomic_DNA"/>
</dbReference>
<dbReference type="Proteomes" id="UP000037069">
    <property type="component" value="Unassembled WGS sequence"/>
</dbReference>
<keyword evidence="1" id="KW-1133">Transmembrane helix</keyword>